<dbReference type="AlphaFoldDB" id="A0A840P321"/>
<evidence type="ECO:0000256" key="2">
    <source>
        <dbReference type="ARBA" id="ARBA00022801"/>
    </source>
</evidence>
<accession>A0A840P321</accession>
<dbReference type="InterPro" id="IPR000086">
    <property type="entry name" value="NUDIX_hydrolase_dom"/>
</dbReference>
<dbReference type="EMBL" id="JACHGN010000004">
    <property type="protein sequence ID" value="MBB5132271.1"/>
    <property type="molecule type" value="Genomic_DNA"/>
</dbReference>
<dbReference type="RefSeq" id="WP_185049117.1">
    <property type="nucleotide sequence ID" value="NZ_BAABIX010000063.1"/>
</dbReference>
<feature type="domain" description="Nudix hydrolase" evidence="3">
    <location>
        <begin position="171"/>
        <end position="233"/>
    </location>
</feature>
<dbReference type="GO" id="GO:0016787">
    <property type="term" value="F:hydrolase activity"/>
    <property type="evidence" value="ECO:0007669"/>
    <property type="project" value="UniProtKB-KW"/>
</dbReference>
<organism evidence="4 5">
    <name type="scientific">Thermocatellispora tengchongensis</name>
    <dbReference type="NCBI Taxonomy" id="1073253"/>
    <lineage>
        <taxon>Bacteria</taxon>
        <taxon>Bacillati</taxon>
        <taxon>Actinomycetota</taxon>
        <taxon>Actinomycetes</taxon>
        <taxon>Streptosporangiales</taxon>
        <taxon>Streptosporangiaceae</taxon>
        <taxon>Thermocatellispora</taxon>
    </lineage>
</organism>
<evidence type="ECO:0000313" key="5">
    <source>
        <dbReference type="Proteomes" id="UP000578449"/>
    </source>
</evidence>
<evidence type="ECO:0000259" key="3">
    <source>
        <dbReference type="Pfam" id="PF00293"/>
    </source>
</evidence>
<name>A0A840P321_9ACTN</name>
<proteinExistence type="predicted"/>
<comment type="caution">
    <text evidence="4">The sequence shown here is derived from an EMBL/GenBank/DDBJ whole genome shotgun (WGS) entry which is preliminary data.</text>
</comment>
<keyword evidence="5" id="KW-1185">Reference proteome</keyword>
<dbReference type="SUPFAM" id="SSF55811">
    <property type="entry name" value="Nudix"/>
    <property type="match status" value="2"/>
</dbReference>
<dbReference type="PANTHER" id="PTHR43046:SF14">
    <property type="entry name" value="MUTT_NUDIX FAMILY PROTEIN"/>
    <property type="match status" value="1"/>
</dbReference>
<comment type="cofactor">
    <cofactor evidence="1">
        <name>Mg(2+)</name>
        <dbReference type="ChEBI" id="CHEBI:18420"/>
    </cofactor>
</comment>
<dbReference type="InterPro" id="IPR015797">
    <property type="entry name" value="NUDIX_hydrolase-like_dom_sf"/>
</dbReference>
<keyword evidence="2" id="KW-0378">Hydrolase</keyword>
<dbReference type="PANTHER" id="PTHR43046">
    <property type="entry name" value="GDP-MANNOSE MANNOSYL HYDROLASE"/>
    <property type="match status" value="1"/>
</dbReference>
<protein>
    <submittedName>
        <fullName evidence="4">ADP-ribose pyrophosphatase YjhB (NUDIX family)</fullName>
    </submittedName>
</protein>
<gene>
    <name evidence="4" type="ORF">HNP84_001987</name>
</gene>
<evidence type="ECO:0000256" key="1">
    <source>
        <dbReference type="ARBA" id="ARBA00001946"/>
    </source>
</evidence>
<sequence length="322" mass="34082">MTATASSLVTHHDGRVLLVRSAGGRWRLPRAALASRETPRQAALRAVSAAVGLAPRLGRPLVLDSVDDAPHYVFDGGEAGLSAARRIGTSPTAAFARPAEVDMRPDEARRIDVALRARAACTTEYLENGVTPGVLAAMREFGIAPWLHSGAAWIWHEEPVPDDLKIRHSWVWLFAPDGRVVVYVDVNGICGLPGGTVERAEGRDAAATAVREVREETQMEMTDPVYLGYLLDTTPGRRPVARVRMAAAITAVGPAAPDPATGTVHRRLLVPPRLIGELCGWHTSADRQVAAALAAVSALGIGPAPPDARITEIPADGTGVLG</sequence>
<evidence type="ECO:0000313" key="4">
    <source>
        <dbReference type="EMBL" id="MBB5132271.1"/>
    </source>
</evidence>
<dbReference type="Pfam" id="PF00293">
    <property type="entry name" value="NUDIX"/>
    <property type="match status" value="1"/>
</dbReference>
<dbReference type="Proteomes" id="UP000578449">
    <property type="component" value="Unassembled WGS sequence"/>
</dbReference>
<reference evidence="4 5" key="1">
    <citation type="submission" date="2020-08" db="EMBL/GenBank/DDBJ databases">
        <title>Genomic Encyclopedia of Type Strains, Phase IV (KMG-IV): sequencing the most valuable type-strain genomes for metagenomic binning, comparative biology and taxonomic classification.</title>
        <authorList>
            <person name="Goeker M."/>
        </authorList>
    </citation>
    <scope>NUCLEOTIDE SEQUENCE [LARGE SCALE GENOMIC DNA]</scope>
    <source>
        <strain evidence="4 5">DSM 45615</strain>
    </source>
</reference>
<dbReference type="Gene3D" id="3.90.79.10">
    <property type="entry name" value="Nucleoside Triphosphate Pyrophosphohydrolase"/>
    <property type="match status" value="2"/>
</dbReference>